<reference evidence="1 2" key="1">
    <citation type="submission" date="2014-08" db="EMBL/GenBank/DDBJ databases">
        <authorList>
            <person name="Moulin Lionel"/>
        </authorList>
    </citation>
    <scope>NUCLEOTIDE SEQUENCE [LARGE SCALE GENOMIC DNA]</scope>
</reference>
<evidence type="ECO:0000313" key="2">
    <source>
        <dbReference type="Proteomes" id="UP000046373"/>
    </source>
</evidence>
<name>A0A090E5B0_MESPL</name>
<dbReference type="EMBL" id="CCNB01000004">
    <property type="protein sequence ID" value="CDX24729.1"/>
    <property type="molecule type" value="Genomic_DNA"/>
</dbReference>
<evidence type="ECO:0000313" key="1">
    <source>
        <dbReference type="EMBL" id="CDX24729.1"/>
    </source>
</evidence>
<gene>
    <name evidence="1" type="ORF">MPLDJ20_120063</name>
</gene>
<sequence length="190" mass="20534">MSSAFIFNDSALSSAASTHAVITGEAEIGTGNKLDFASLLDDLIVASEKGEEQGARPSIPFDYLSVADELHSGRIKVAGESVAAEYRESGADLAAEFAALLDQAKLTLAGEEHRPEEKLPPIDPEAIAGELGLDRPAKNADFGRIRRNFAFANHPDRVAPHLRQRAMIRMQVANMLIDEAKRRALAATRR</sequence>
<protein>
    <submittedName>
        <fullName evidence="1">Uncharacterized protein</fullName>
    </submittedName>
</protein>
<accession>A0A090E5B0</accession>
<dbReference type="AlphaFoldDB" id="A0A090E5B0"/>
<proteinExistence type="predicted"/>
<dbReference type="Proteomes" id="UP000046373">
    <property type="component" value="Unassembled WGS sequence"/>
</dbReference>
<organism evidence="1 2">
    <name type="scientific">Mesorhizobium plurifarium</name>
    <dbReference type="NCBI Taxonomy" id="69974"/>
    <lineage>
        <taxon>Bacteria</taxon>
        <taxon>Pseudomonadati</taxon>
        <taxon>Pseudomonadota</taxon>
        <taxon>Alphaproteobacteria</taxon>
        <taxon>Hyphomicrobiales</taxon>
        <taxon>Phyllobacteriaceae</taxon>
        <taxon>Mesorhizobium</taxon>
    </lineage>
</organism>